<evidence type="ECO:0000259" key="1">
    <source>
        <dbReference type="Pfam" id="PF13185"/>
    </source>
</evidence>
<organism evidence="2 3">
    <name type="scientific">Desulfobaculum bizertense DSM 18034</name>
    <dbReference type="NCBI Taxonomy" id="1121442"/>
    <lineage>
        <taxon>Bacteria</taxon>
        <taxon>Pseudomonadati</taxon>
        <taxon>Thermodesulfobacteriota</taxon>
        <taxon>Desulfovibrionia</taxon>
        <taxon>Desulfovibrionales</taxon>
        <taxon>Desulfovibrionaceae</taxon>
        <taxon>Desulfobaculum</taxon>
    </lineage>
</organism>
<dbReference type="RefSeq" id="WP_078684783.1">
    <property type="nucleotide sequence ID" value="NZ_FUYA01000004.1"/>
</dbReference>
<evidence type="ECO:0000313" key="2">
    <source>
        <dbReference type="EMBL" id="SKA71512.1"/>
    </source>
</evidence>
<dbReference type="EMBL" id="FUYA01000004">
    <property type="protein sequence ID" value="SKA71512.1"/>
    <property type="molecule type" value="Genomic_DNA"/>
</dbReference>
<dbReference type="Pfam" id="PF13185">
    <property type="entry name" value="GAF_2"/>
    <property type="match status" value="1"/>
</dbReference>
<proteinExistence type="predicted"/>
<dbReference type="SUPFAM" id="SSF55781">
    <property type="entry name" value="GAF domain-like"/>
    <property type="match status" value="2"/>
</dbReference>
<protein>
    <submittedName>
        <fullName evidence="2">GAF domain-containing protein</fullName>
    </submittedName>
</protein>
<feature type="domain" description="GAF" evidence="1">
    <location>
        <begin position="8"/>
        <end position="131"/>
    </location>
</feature>
<evidence type="ECO:0000313" key="3">
    <source>
        <dbReference type="Proteomes" id="UP000189733"/>
    </source>
</evidence>
<dbReference type="Gene3D" id="3.30.450.40">
    <property type="match status" value="2"/>
</dbReference>
<dbReference type="AlphaFoldDB" id="A0A1T4W2N4"/>
<dbReference type="OrthoDB" id="5496147at2"/>
<dbReference type="InterPro" id="IPR029016">
    <property type="entry name" value="GAF-like_dom_sf"/>
</dbReference>
<dbReference type="STRING" id="1121442.SAMN02745702_01502"/>
<gene>
    <name evidence="2" type="ORF">SAMN02745702_01502</name>
</gene>
<dbReference type="InterPro" id="IPR003018">
    <property type="entry name" value="GAF"/>
</dbReference>
<keyword evidence="3" id="KW-1185">Reference proteome</keyword>
<name>A0A1T4W2N4_9BACT</name>
<dbReference type="Proteomes" id="UP000189733">
    <property type="component" value="Unassembled WGS sequence"/>
</dbReference>
<sequence length="316" mass="35425">MGTNSLNKLLAIVCSVFDAYSTVLFLPDKNSSEYILGAQFSLGNEIREDLRLAPGQGLVGWMIRNRKPLLINNFDRKRSRLGYYTGDEELKVKAFMGCPLKTGEGALCVDSRRSYNFSDKELKILDMFSGLACDISDGLTQVEQDLVEHRFYRSLQQIQGLRRQCPHWSVFLKAFLEIVSEATRFPVCFLAARDERGEGYFIEGSSQEIFDAKSLERKYSMKSGLVGWVFSNRQAVCSGESVCSAVGQTLLGKDAALPLCKTFICLPLLIHKKARGVLVLAHPEAMEINCATKGFAEMATDHLTLFLENLYLKSRI</sequence>
<accession>A0A1T4W2N4</accession>
<reference evidence="2 3" key="1">
    <citation type="submission" date="2017-02" db="EMBL/GenBank/DDBJ databases">
        <authorList>
            <person name="Peterson S.W."/>
        </authorList>
    </citation>
    <scope>NUCLEOTIDE SEQUENCE [LARGE SCALE GENOMIC DNA]</scope>
    <source>
        <strain evidence="2 3">DSM 18034</strain>
    </source>
</reference>